<evidence type="ECO:0000256" key="1">
    <source>
        <dbReference type="ARBA" id="ARBA00001528"/>
    </source>
</evidence>
<dbReference type="Gene3D" id="3.40.640.10">
    <property type="entry name" value="Type I PLP-dependent aspartate aminotransferase-like (Major domain)"/>
    <property type="match status" value="1"/>
</dbReference>
<evidence type="ECO:0000256" key="10">
    <source>
        <dbReference type="ARBA" id="ARBA00022898"/>
    </source>
</evidence>
<accession>C3XC01</accession>
<dbReference type="UniPathway" id="UPA00193"/>
<dbReference type="EC" id="2.1.2.1" evidence="11"/>
<evidence type="ECO:0000256" key="11">
    <source>
        <dbReference type="HAMAP-Rule" id="MF_00051"/>
    </source>
</evidence>
<comment type="function">
    <text evidence="11">Catalyzes the reversible interconversion of serine and glycine with tetrahydrofolate (THF) serving as the one-carbon carrier. This reaction serves as the major source of one-carbon groups required for the biosynthesis of purines, thymidylate, methionine, and other important biomolecules. Also exhibits THF-independent aldolase activity toward beta-hydroxyamino acids, producing glycine and aldehydes, via a retro-aldol mechanism.</text>
</comment>
<feature type="binding site" evidence="11">
    <location>
        <begin position="352"/>
        <end position="354"/>
    </location>
    <ligand>
        <name>(6S)-5,6,7,8-tetrahydrofolate</name>
        <dbReference type="ChEBI" id="CHEBI:57453"/>
    </ligand>
</feature>
<dbReference type="InterPro" id="IPR039429">
    <property type="entry name" value="SHMT-like_dom"/>
</dbReference>
<evidence type="ECO:0000313" key="15">
    <source>
        <dbReference type="Proteomes" id="UP000005089"/>
    </source>
</evidence>
<dbReference type="CDD" id="cd00378">
    <property type="entry name" value="SHMT"/>
    <property type="match status" value="1"/>
</dbReference>
<evidence type="ECO:0000256" key="2">
    <source>
        <dbReference type="ARBA" id="ARBA00001933"/>
    </source>
</evidence>
<dbReference type="HOGENOM" id="CLU_022477_2_1_4"/>
<keyword evidence="7 11" id="KW-0554">One-carbon metabolism</keyword>
<dbReference type="PROSITE" id="PS00096">
    <property type="entry name" value="SHMT"/>
    <property type="match status" value="1"/>
</dbReference>
<dbReference type="InterPro" id="IPR015424">
    <property type="entry name" value="PyrdxlP-dep_Trfase"/>
</dbReference>
<comment type="catalytic activity">
    <reaction evidence="1 11">
        <text>(6R)-5,10-methylene-5,6,7,8-tetrahydrofolate + glycine + H2O = (6S)-5,6,7,8-tetrahydrofolate + L-serine</text>
        <dbReference type="Rhea" id="RHEA:15481"/>
        <dbReference type="ChEBI" id="CHEBI:15377"/>
        <dbReference type="ChEBI" id="CHEBI:15636"/>
        <dbReference type="ChEBI" id="CHEBI:33384"/>
        <dbReference type="ChEBI" id="CHEBI:57305"/>
        <dbReference type="ChEBI" id="CHEBI:57453"/>
        <dbReference type="EC" id="2.1.2.1"/>
    </reaction>
</comment>
<evidence type="ECO:0000256" key="9">
    <source>
        <dbReference type="ARBA" id="ARBA00022679"/>
    </source>
</evidence>
<dbReference type="HAMAP" id="MF_00051">
    <property type="entry name" value="SHMT"/>
    <property type="match status" value="1"/>
</dbReference>
<dbReference type="FunFam" id="3.40.640.10:FF:000001">
    <property type="entry name" value="Serine hydroxymethyltransferase"/>
    <property type="match status" value="1"/>
</dbReference>
<sequence length="415" mass="45656">MFAKDYSLAQVDSELWDAILRENTRQEEHIELIASENYCSPAVMQAQGSQLTNKYAEGYPGKRYYGGCEYVDIAEQLALDRVKKLFGAEAANVQPNSGSQANQAIFLAMLNPGDTIMGMSLAEGGHLTHGMALNMSGKWFNVVSYGLNEKEEIDYDRMEQLAHEHKPKLIIAGASAYSLRIDFERFAKVARDVGAFFMVDMAHYAGLIAAGVYPSPVPYADFVTSTTHKSLRGPRGGFILMKPEFERKINSAVFPGLQGGPLMHVIAGKAVAFKEALQPEFKTYQEQVLKNASVLAKTLVDRGFRIISGRTESHVMLVDLQSKNITGRQAETILNSGHITCNKNAIPNDPQTPFVTSGVRLGSPAMTTRGFKETESAIVGNLLADVIENPNDQATIERVRAEVKKLTTAFPVYQH</sequence>
<keyword evidence="9 11" id="KW-0808">Transferase</keyword>
<protein>
    <recommendedName>
        <fullName evidence="11">Serine hydroxymethyltransferase</fullName>
        <shortName evidence="11">SHMT</shortName>
        <shortName evidence="11">Serine methylase</shortName>
        <ecNumber evidence="11">2.1.2.1</ecNumber>
    </recommendedName>
</protein>
<dbReference type="GO" id="GO:0032259">
    <property type="term" value="P:methylation"/>
    <property type="evidence" value="ECO:0007669"/>
    <property type="project" value="UniProtKB-KW"/>
</dbReference>
<dbReference type="InterPro" id="IPR001085">
    <property type="entry name" value="Ser_HO-MeTrfase"/>
</dbReference>
<proteinExistence type="inferred from homology"/>
<reference evidence="14 15" key="1">
    <citation type="submission" date="2009-02" db="EMBL/GenBank/DDBJ databases">
        <title>The Genome Sequence of Oxalobacter formigenes OXCC13.</title>
        <authorList>
            <consortium name="The Broad Institute Genome Sequencing Platform"/>
            <person name="Ward D."/>
            <person name="Young S.K."/>
            <person name="Kodira C.D."/>
            <person name="Zeng Q."/>
            <person name="Koehrsen M."/>
            <person name="Alvarado L."/>
            <person name="Berlin A."/>
            <person name="Borenstein D."/>
            <person name="Chen Z."/>
            <person name="Engels R."/>
            <person name="Freedman E."/>
            <person name="Gellesch M."/>
            <person name="Goldberg J."/>
            <person name="Griggs A."/>
            <person name="Gujja S."/>
            <person name="Heiman D."/>
            <person name="Hepburn T."/>
            <person name="Howarth C."/>
            <person name="Jen D."/>
            <person name="Larson L."/>
            <person name="Lewis B."/>
            <person name="Mehta T."/>
            <person name="Park D."/>
            <person name="Pearson M."/>
            <person name="Roberts A."/>
            <person name="Saif S."/>
            <person name="Shea T."/>
            <person name="Shenoy N."/>
            <person name="Sisk P."/>
            <person name="Stolte C."/>
            <person name="Sykes S."/>
            <person name="Walk T."/>
            <person name="White J."/>
            <person name="Yandava C."/>
            <person name="Allison M.J."/>
            <person name="Lander E."/>
            <person name="Nusbaum C."/>
            <person name="Galagan J."/>
            <person name="Birren B."/>
        </authorList>
    </citation>
    <scope>NUCLEOTIDE SEQUENCE [LARGE SCALE GENOMIC DNA]</scope>
    <source>
        <strain evidence="14 15">OXCC13</strain>
    </source>
</reference>
<dbReference type="GO" id="GO:0019264">
    <property type="term" value="P:glycine biosynthetic process from serine"/>
    <property type="evidence" value="ECO:0007669"/>
    <property type="project" value="UniProtKB-UniRule"/>
</dbReference>
<dbReference type="eggNOG" id="COG0112">
    <property type="taxonomic scope" value="Bacteria"/>
</dbReference>
<feature type="binding site" evidence="11">
    <location>
        <position position="121"/>
    </location>
    <ligand>
        <name>(6S)-5,6,7,8-tetrahydrofolate</name>
        <dbReference type="ChEBI" id="CHEBI:57453"/>
    </ligand>
</feature>
<dbReference type="STRING" id="847.BRW83_0334"/>
<dbReference type="EMBL" id="GG658170">
    <property type="protein sequence ID" value="EEO30727.1"/>
    <property type="molecule type" value="Genomic_DNA"/>
</dbReference>
<organism evidence="14 15">
    <name type="scientific">Oxalobacter formigenes OXCC13</name>
    <dbReference type="NCBI Taxonomy" id="556269"/>
    <lineage>
        <taxon>Bacteria</taxon>
        <taxon>Pseudomonadati</taxon>
        <taxon>Pseudomonadota</taxon>
        <taxon>Betaproteobacteria</taxon>
        <taxon>Burkholderiales</taxon>
        <taxon>Oxalobacteraceae</taxon>
        <taxon>Oxalobacter</taxon>
    </lineage>
</organism>
<comment type="cofactor">
    <cofactor evidence="2 11 12">
        <name>pyridoxal 5'-phosphate</name>
        <dbReference type="ChEBI" id="CHEBI:597326"/>
    </cofactor>
</comment>
<keyword evidence="8 11" id="KW-0028">Amino-acid biosynthesis</keyword>
<dbReference type="FunFam" id="3.90.1150.10:FF:000003">
    <property type="entry name" value="Serine hydroxymethyltransferase"/>
    <property type="match status" value="1"/>
</dbReference>
<feature type="binding site" evidence="11">
    <location>
        <begin position="125"/>
        <end position="127"/>
    </location>
    <ligand>
        <name>(6S)-5,6,7,8-tetrahydrofolate</name>
        <dbReference type="ChEBI" id="CHEBI:57453"/>
    </ligand>
</feature>
<dbReference type="NCBIfam" id="NF000586">
    <property type="entry name" value="PRK00011.1"/>
    <property type="match status" value="1"/>
</dbReference>
<dbReference type="PANTHER" id="PTHR11680:SF50">
    <property type="entry name" value="SERINE HYDROXYMETHYLTRANSFERASE"/>
    <property type="match status" value="1"/>
</dbReference>
<keyword evidence="10 11" id="KW-0663">Pyridoxal phosphate</keyword>
<evidence type="ECO:0000256" key="3">
    <source>
        <dbReference type="ARBA" id="ARBA00004496"/>
    </source>
</evidence>
<dbReference type="InterPro" id="IPR049943">
    <property type="entry name" value="Ser_HO-MeTrfase-like"/>
</dbReference>
<dbReference type="Proteomes" id="UP000005089">
    <property type="component" value="Unassembled WGS sequence"/>
</dbReference>
<dbReference type="GO" id="GO:0030170">
    <property type="term" value="F:pyridoxal phosphate binding"/>
    <property type="evidence" value="ECO:0007669"/>
    <property type="project" value="UniProtKB-UniRule"/>
</dbReference>
<dbReference type="AlphaFoldDB" id="C3XC01"/>
<dbReference type="SUPFAM" id="SSF53383">
    <property type="entry name" value="PLP-dependent transferases"/>
    <property type="match status" value="1"/>
</dbReference>
<dbReference type="GO" id="GO:0004372">
    <property type="term" value="F:glycine hydroxymethyltransferase activity"/>
    <property type="evidence" value="ECO:0007669"/>
    <property type="project" value="UniProtKB-UniRule"/>
</dbReference>
<evidence type="ECO:0000256" key="8">
    <source>
        <dbReference type="ARBA" id="ARBA00022605"/>
    </source>
</evidence>
<comment type="similarity">
    <text evidence="4 11">Belongs to the SHMT family.</text>
</comment>
<evidence type="ECO:0000256" key="7">
    <source>
        <dbReference type="ARBA" id="ARBA00022563"/>
    </source>
</evidence>
<feature type="site" description="Plays an important role in substrate specificity" evidence="11">
    <location>
        <position position="228"/>
    </location>
</feature>
<feature type="domain" description="Serine hydroxymethyltransferase-like" evidence="13">
    <location>
        <begin position="8"/>
        <end position="381"/>
    </location>
</feature>
<gene>
    <name evidence="11 14" type="primary">glyA</name>
    <name evidence="14" type="ORF">OFBG_01755</name>
</gene>
<dbReference type="InterPro" id="IPR019798">
    <property type="entry name" value="Ser_HO-MeTrfase_PLP_BS"/>
</dbReference>
<dbReference type="Gene3D" id="3.90.1150.10">
    <property type="entry name" value="Aspartate Aminotransferase, domain 1"/>
    <property type="match status" value="1"/>
</dbReference>
<evidence type="ECO:0000256" key="6">
    <source>
        <dbReference type="ARBA" id="ARBA00022490"/>
    </source>
</evidence>
<dbReference type="InterPro" id="IPR015421">
    <property type="entry name" value="PyrdxlP-dep_Trfase_major"/>
</dbReference>
<comment type="pathway">
    <text evidence="11">Amino-acid biosynthesis; glycine biosynthesis; glycine from L-serine: step 1/1.</text>
</comment>
<dbReference type="GeneID" id="77134244"/>
<feature type="modified residue" description="N6-(pyridoxal phosphate)lysine" evidence="11 12">
    <location>
        <position position="229"/>
    </location>
</feature>
<dbReference type="OrthoDB" id="9803846at2"/>
<dbReference type="Pfam" id="PF00464">
    <property type="entry name" value="SHMT"/>
    <property type="match status" value="1"/>
</dbReference>
<evidence type="ECO:0000256" key="4">
    <source>
        <dbReference type="ARBA" id="ARBA00006376"/>
    </source>
</evidence>
<dbReference type="GO" id="GO:0035999">
    <property type="term" value="P:tetrahydrofolate interconversion"/>
    <property type="evidence" value="ECO:0007669"/>
    <property type="project" value="UniProtKB-UniRule"/>
</dbReference>
<evidence type="ECO:0000259" key="13">
    <source>
        <dbReference type="Pfam" id="PF00464"/>
    </source>
</evidence>
<dbReference type="PIRSF" id="PIRSF000412">
    <property type="entry name" value="SHMT"/>
    <property type="match status" value="1"/>
</dbReference>
<evidence type="ECO:0000313" key="14">
    <source>
        <dbReference type="EMBL" id="EEO30727.1"/>
    </source>
</evidence>
<evidence type="ECO:0000256" key="5">
    <source>
        <dbReference type="ARBA" id="ARBA00011738"/>
    </source>
</evidence>
<dbReference type="GO" id="GO:0005829">
    <property type="term" value="C:cytosol"/>
    <property type="evidence" value="ECO:0007669"/>
    <property type="project" value="TreeGrafter"/>
</dbReference>
<comment type="caution">
    <text evidence="11">Lacks conserved residue(s) required for the propagation of feature annotation.</text>
</comment>
<keyword evidence="6 11" id="KW-0963">Cytoplasm</keyword>
<dbReference type="RefSeq" id="WP_005882141.1">
    <property type="nucleotide sequence ID" value="NZ_CP019430.1"/>
</dbReference>
<comment type="subcellular location">
    <subcellularLocation>
        <location evidence="3 11">Cytoplasm</location>
    </subcellularLocation>
</comment>
<name>C3XC01_OXAFO</name>
<dbReference type="UniPathway" id="UPA00288">
    <property type="reaction ID" value="UER01023"/>
</dbReference>
<keyword evidence="15" id="KW-1185">Reference proteome</keyword>
<evidence type="ECO:0000256" key="12">
    <source>
        <dbReference type="PIRSR" id="PIRSR000412-50"/>
    </source>
</evidence>
<keyword evidence="14" id="KW-0489">Methyltransferase</keyword>
<dbReference type="PANTHER" id="PTHR11680">
    <property type="entry name" value="SERINE HYDROXYMETHYLTRANSFERASE"/>
    <property type="match status" value="1"/>
</dbReference>
<comment type="pathway">
    <text evidence="11">One-carbon metabolism; tetrahydrofolate interconversion.</text>
</comment>
<comment type="subunit">
    <text evidence="5 11">Homodimer.</text>
</comment>
<dbReference type="InterPro" id="IPR015422">
    <property type="entry name" value="PyrdxlP-dep_Trfase_small"/>
</dbReference>
<dbReference type="GO" id="GO:0008168">
    <property type="term" value="F:methyltransferase activity"/>
    <property type="evidence" value="ECO:0007669"/>
    <property type="project" value="UniProtKB-KW"/>
</dbReference>